<dbReference type="EC" id="3.4.11.18" evidence="6 7"/>
<dbReference type="InterPro" id="IPR036005">
    <property type="entry name" value="Creatinase/aminopeptidase-like"/>
</dbReference>
<dbReference type="PANTHER" id="PTHR43330">
    <property type="entry name" value="METHIONINE AMINOPEPTIDASE"/>
    <property type="match status" value="1"/>
</dbReference>
<reference evidence="10" key="1">
    <citation type="journal article" date="2019" name="Int. J. Syst. Evol. Microbiol.">
        <title>The Global Catalogue of Microorganisms (GCM) 10K type strain sequencing project: providing services to taxonomists for standard genome sequencing and annotation.</title>
        <authorList>
            <consortium name="The Broad Institute Genomics Platform"/>
            <consortium name="The Broad Institute Genome Sequencing Center for Infectious Disease"/>
            <person name="Wu L."/>
            <person name="Ma J."/>
        </authorList>
    </citation>
    <scope>NUCLEOTIDE SEQUENCE [LARGE SCALE GENOMIC DNA]</scope>
    <source>
        <strain evidence="10">CCM 7855</strain>
    </source>
</reference>
<feature type="binding site" evidence="6">
    <location>
        <position position="83"/>
    </location>
    <ligand>
        <name>substrate</name>
    </ligand>
</feature>
<feature type="binding site" evidence="6">
    <location>
        <position position="181"/>
    </location>
    <ligand>
        <name>substrate</name>
    </ligand>
</feature>
<dbReference type="InterPro" id="IPR000994">
    <property type="entry name" value="Pept_M24"/>
</dbReference>
<dbReference type="RefSeq" id="WP_188489099.1">
    <property type="nucleotide sequence ID" value="NZ_BMCS01000001.1"/>
</dbReference>
<dbReference type="EMBL" id="BMCS01000001">
    <property type="protein sequence ID" value="GGF23468.1"/>
    <property type="molecule type" value="Genomic_DNA"/>
</dbReference>
<comment type="similarity">
    <text evidence="6">Belongs to the peptidase M24A family. Methionine aminopeptidase type 1 subfamily.</text>
</comment>
<feature type="binding site" evidence="6">
    <location>
        <position position="238"/>
    </location>
    <ligand>
        <name>a divalent metal cation</name>
        <dbReference type="ChEBI" id="CHEBI:60240"/>
        <label>2</label>
        <note>catalytic</note>
    </ligand>
</feature>
<dbReference type="CDD" id="cd01086">
    <property type="entry name" value="MetAP1"/>
    <property type="match status" value="1"/>
</dbReference>
<keyword evidence="4 6" id="KW-0479">Metal-binding</keyword>
<evidence type="ECO:0000313" key="10">
    <source>
        <dbReference type="Proteomes" id="UP000632454"/>
    </source>
</evidence>
<comment type="caution">
    <text evidence="9">The sequence shown here is derived from an EMBL/GenBank/DDBJ whole genome shotgun (WGS) entry which is preliminary data.</text>
</comment>
<comment type="function">
    <text evidence="1 6">Removes the N-terminal methionine from nascent proteins. The N-terminal methionine is often cleaved when the second residue in the primary sequence is small and uncharged (Met-Ala-, Cys, Gly, Pro, Ser, Thr, or Val). Requires deformylation of the N(alpha)-formylated initiator methionine before it can be hydrolyzed.</text>
</comment>
<comment type="catalytic activity">
    <reaction evidence="6 7">
        <text>Release of N-terminal amino acids, preferentially methionine, from peptides and arylamides.</text>
        <dbReference type="EC" id="3.4.11.18"/>
    </reaction>
</comment>
<feature type="domain" description="Peptidase M24" evidence="8">
    <location>
        <begin position="12"/>
        <end position="245"/>
    </location>
</feature>
<feature type="binding site" evidence="6">
    <location>
        <position position="174"/>
    </location>
    <ligand>
        <name>a divalent metal cation</name>
        <dbReference type="ChEBI" id="CHEBI:60240"/>
        <label>2</label>
        <note>catalytic</note>
    </ligand>
</feature>
<protein>
    <recommendedName>
        <fullName evidence="6 7">Methionine aminopeptidase</fullName>
        <shortName evidence="6">MAP</shortName>
        <shortName evidence="6">MetAP</shortName>
        <ecNumber evidence="6 7">3.4.11.18</ecNumber>
    </recommendedName>
    <alternativeName>
        <fullName evidence="6">Peptidase M</fullName>
    </alternativeName>
</protein>
<dbReference type="SUPFAM" id="SSF55920">
    <property type="entry name" value="Creatinase/aminopeptidase"/>
    <property type="match status" value="1"/>
</dbReference>
<dbReference type="PRINTS" id="PR00599">
    <property type="entry name" value="MAPEPTIDASE"/>
</dbReference>
<evidence type="ECO:0000256" key="2">
    <source>
        <dbReference type="ARBA" id="ARBA00022438"/>
    </source>
</evidence>
<sequence>MIELKSPSEVDAMAVAGTFVAQAIDAVITAAEVGVDLRDLELIVRGMIADRGAESCYWDYSPDFGRGPFRNTVCLSVNDAVLHGLPHAYELRDGDLLSVDLAVSVDGWVADSARSVVVGTAREEDLAMIEATRMALEAGIATARPGNRLGDVSAAMGAELRARGYRVNDEFGGHGIGRTMHESPSVPNDGRPRRGIPLKPGMTLALEPWVVATTDRVVFDDDGWTVRSADGSRGAHTEHTIAVTDGDARVLTALTTASGR</sequence>
<dbReference type="NCBIfam" id="TIGR00500">
    <property type="entry name" value="met_pdase_I"/>
    <property type="match status" value="1"/>
</dbReference>
<evidence type="ECO:0000259" key="8">
    <source>
        <dbReference type="Pfam" id="PF00557"/>
    </source>
</evidence>
<keyword evidence="5 6" id="KW-0378">Hydrolase</keyword>
<keyword evidence="10" id="KW-1185">Reference proteome</keyword>
<evidence type="ECO:0000313" key="9">
    <source>
        <dbReference type="EMBL" id="GGF23468.1"/>
    </source>
</evidence>
<evidence type="ECO:0000256" key="5">
    <source>
        <dbReference type="ARBA" id="ARBA00022801"/>
    </source>
</evidence>
<dbReference type="GO" id="GO:0004177">
    <property type="term" value="F:aminopeptidase activity"/>
    <property type="evidence" value="ECO:0007669"/>
    <property type="project" value="UniProtKB-KW"/>
</dbReference>
<feature type="binding site" evidence="6">
    <location>
        <position position="207"/>
    </location>
    <ligand>
        <name>a divalent metal cation</name>
        <dbReference type="ChEBI" id="CHEBI:60240"/>
        <label>2</label>
        <note>catalytic</note>
    </ligand>
</feature>
<accession>A0ABQ1UNN2</accession>
<keyword evidence="3 6" id="KW-0645">Protease</keyword>
<dbReference type="Gene3D" id="3.90.230.10">
    <property type="entry name" value="Creatinase/methionine aminopeptidase superfamily"/>
    <property type="match status" value="1"/>
</dbReference>
<gene>
    <name evidence="6 9" type="primary">map</name>
    <name evidence="9" type="ORF">GCM10007298_19270</name>
</gene>
<feature type="binding site" evidence="6">
    <location>
        <position position="100"/>
    </location>
    <ligand>
        <name>a divalent metal cation</name>
        <dbReference type="ChEBI" id="CHEBI:60240"/>
        <label>1</label>
    </ligand>
</feature>
<name>A0ABQ1UNN2_9NOCA</name>
<evidence type="ECO:0000256" key="4">
    <source>
        <dbReference type="ARBA" id="ARBA00022723"/>
    </source>
</evidence>
<dbReference type="InterPro" id="IPR002467">
    <property type="entry name" value="Pept_M24A_MAP1"/>
</dbReference>
<dbReference type="Proteomes" id="UP000632454">
    <property type="component" value="Unassembled WGS sequence"/>
</dbReference>
<feature type="binding site" evidence="6">
    <location>
        <position position="111"/>
    </location>
    <ligand>
        <name>a divalent metal cation</name>
        <dbReference type="ChEBI" id="CHEBI:60240"/>
        <label>1</label>
    </ligand>
</feature>
<evidence type="ECO:0000256" key="1">
    <source>
        <dbReference type="ARBA" id="ARBA00002521"/>
    </source>
</evidence>
<proteinExistence type="inferred from homology"/>
<keyword evidence="2 6" id="KW-0031">Aminopeptidase</keyword>
<dbReference type="InterPro" id="IPR001714">
    <property type="entry name" value="Pept_M24_MAP"/>
</dbReference>
<feature type="binding site" evidence="6">
    <location>
        <position position="238"/>
    </location>
    <ligand>
        <name>a divalent metal cation</name>
        <dbReference type="ChEBI" id="CHEBI:60240"/>
        <label>1</label>
    </ligand>
</feature>
<evidence type="ECO:0000256" key="6">
    <source>
        <dbReference type="HAMAP-Rule" id="MF_01974"/>
    </source>
</evidence>
<dbReference type="PANTHER" id="PTHR43330:SF27">
    <property type="entry name" value="METHIONINE AMINOPEPTIDASE"/>
    <property type="match status" value="1"/>
</dbReference>
<evidence type="ECO:0000256" key="7">
    <source>
        <dbReference type="RuleBase" id="RU003653"/>
    </source>
</evidence>
<dbReference type="Pfam" id="PF00557">
    <property type="entry name" value="Peptidase_M24"/>
    <property type="match status" value="1"/>
</dbReference>
<feature type="binding site" evidence="6">
    <location>
        <position position="111"/>
    </location>
    <ligand>
        <name>a divalent metal cation</name>
        <dbReference type="ChEBI" id="CHEBI:60240"/>
        <label>2</label>
        <note>catalytic</note>
    </ligand>
</feature>
<comment type="subunit">
    <text evidence="6">Monomer.</text>
</comment>
<dbReference type="HAMAP" id="MF_01974">
    <property type="entry name" value="MetAP_1"/>
    <property type="match status" value="1"/>
</dbReference>
<evidence type="ECO:0000256" key="3">
    <source>
        <dbReference type="ARBA" id="ARBA00022670"/>
    </source>
</evidence>
<organism evidence="9 10">
    <name type="scientific">Williamsia phyllosphaerae</name>
    <dbReference type="NCBI Taxonomy" id="885042"/>
    <lineage>
        <taxon>Bacteria</taxon>
        <taxon>Bacillati</taxon>
        <taxon>Actinomycetota</taxon>
        <taxon>Actinomycetes</taxon>
        <taxon>Mycobacteriales</taxon>
        <taxon>Nocardiaceae</taxon>
        <taxon>Williamsia</taxon>
    </lineage>
</organism>
<comment type="cofactor">
    <cofactor evidence="6">
        <name>Co(2+)</name>
        <dbReference type="ChEBI" id="CHEBI:48828"/>
    </cofactor>
    <cofactor evidence="6">
        <name>Zn(2+)</name>
        <dbReference type="ChEBI" id="CHEBI:29105"/>
    </cofactor>
    <cofactor evidence="6">
        <name>Mn(2+)</name>
        <dbReference type="ChEBI" id="CHEBI:29035"/>
    </cofactor>
    <cofactor evidence="6">
        <name>Fe(2+)</name>
        <dbReference type="ChEBI" id="CHEBI:29033"/>
    </cofactor>
    <text evidence="6">Binds 2 divalent metal cations per subunit. Has a high-affinity and a low affinity metal-binding site. The true nature of the physiological cofactor is under debate. The enzyme is active with cobalt, zinc, manganese or divalent iron ions. Most likely, methionine aminopeptidases function as mononuclear Fe(2+)-metalloproteases under physiological conditions, and the catalytically relevant metal-binding site has been assigned to the histidine-containing high-affinity site.</text>
</comment>